<feature type="compositionally biased region" description="Pro residues" evidence="1">
    <location>
        <begin position="78"/>
        <end position="93"/>
    </location>
</feature>
<keyword evidence="4" id="KW-1185">Reference proteome</keyword>
<dbReference type="OrthoDB" id="4382049at2"/>
<dbReference type="PRINTS" id="PR00050">
    <property type="entry name" value="COLDSHOCK"/>
</dbReference>
<reference evidence="3 4" key="1">
    <citation type="submission" date="2019-10" db="EMBL/GenBank/DDBJ databases">
        <title>Whole genome shotgun sequence of Acrocarpospora pleiomorpha NBRC 16267.</title>
        <authorList>
            <person name="Ichikawa N."/>
            <person name="Kimura A."/>
            <person name="Kitahashi Y."/>
            <person name="Komaki H."/>
            <person name="Oguchi A."/>
        </authorList>
    </citation>
    <scope>NUCLEOTIDE SEQUENCE [LARGE SCALE GENOMIC DNA]</scope>
    <source>
        <strain evidence="3 4">NBRC 16267</strain>
    </source>
</reference>
<evidence type="ECO:0000313" key="4">
    <source>
        <dbReference type="Proteomes" id="UP000377595"/>
    </source>
</evidence>
<accession>A0A5M3XG46</accession>
<feature type="region of interest" description="Disordered" evidence="1">
    <location>
        <begin position="72"/>
        <end position="93"/>
    </location>
</feature>
<dbReference type="SUPFAM" id="SSF50249">
    <property type="entry name" value="Nucleic acid-binding proteins"/>
    <property type="match status" value="1"/>
</dbReference>
<comment type="caution">
    <text evidence="3">The sequence shown here is derived from an EMBL/GenBank/DDBJ whole genome shotgun (WGS) entry which is preliminary data.</text>
</comment>
<protein>
    <submittedName>
        <fullName evidence="3">DNA-binding protein</fullName>
    </submittedName>
</protein>
<sequence>MPSGKVISFDEFRGFGFIAPDGGGEDVFMHVNDLDSDKRLISVDAQVEFMVENGGKGLKASHVRVLDRSGAPKVTLVSPPPPSLTPKLTPTPPPAPTPATIAAMVSPGPAVSTPANDTGFCDVLSVKEFTREITEAVLAAVPTMTAQQILGVRECLVGLAQTHSWVDG</sequence>
<dbReference type="RefSeq" id="WP_155343092.1">
    <property type="nucleotide sequence ID" value="NZ_BAAAHM010000011.1"/>
</dbReference>
<proteinExistence type="predicted"/>
<dbReference type="InterPro" id="IPR011129">
    <property type="entry name" value="CSD"/>
</dbReference>
<dbReference type="Pfam" id="PF00313">
    <property type="entry name" value="CSD"/>
    <property type="match status" value="1"/>
</dbReference>
<gene>
    <name evidence="3" type="ORF">Aple_008480</name>
</gene>
<dbReference type="PROSITE" id="PS51857">
    <property type="entry name" value="CSD_2"/>
    <property type="match status" value="1"/>
</dbReference>
<keyword evidence="3" id="KW-0238">DNA-binding</keyword>
<dbReference type="InterPro" id="IPR012340">
    <property type="entry name" value="NA-bd_OB-fold"/>
</dbReference>
<dbReference type="InterPro" id="IPR002059">
    <property type="entry name" value="CSP_DNA-bd"/>
</dbReference>
<dbReference type="AlphaFoldDB" id="A0A5M3XG46"/>
<evidence type="ECO:0000313" key="3">
    <source>
        <dbReference type="EMBL" id="GES17953.1"/>
    </source>
</evidence>
<dbReference type="Proteomes" id="UP000377595">
    <property type="component" value="Unassembled WGS sequence"/>
</dbReference>
<dbReference type="CDD" id="cd04458">
    <property type="entry name" value="CSP_CDS"/>
    <property type="match status" value="1"/>
</dbReference>
<feature type="domain" description="CSD" evidence="2">
    <location>
        <begin position="1"/>
        <end position="65"/>
    </location>
</feature>
<dbReference type="SMART" id="SM00357">
    <property type="entry name" value="CSP"/>
    <property type="match status" value="1"/>
</dbReference>
<evidence type="ECO:0000259" key="2">
    <source>
        <dbReference type="PROSITE" id="PS51857"/>
    </source>
</evidence>
<dbReference type="EMBL" id="BLAF01000005">
    <property type="protein sequence ID" value="GES17953.1"/>
    <property type="molecule type" value="Genomic_DNA"/>
</dbReference>
<organism evidence="3 4">
    <name type="scientific">Acrocarpospora pleiomorpha</name>
    <dbReference type="NCBI Taxonomy" id="90975"/>
    <lineage>
        <taxon>Bacteria</taxon>
        <taxon>Bacillati</taxon>
        <taxon>Actinomycetota</taxon>
        <taxon>Actinomycetes</taxon>
        <taxon>Streptosporangiales</taxon>
        <taxon>Streptosporangiaceae</taxon>
        <taxon>Acrocarpospora</taxon>
    </lineage>
</organism>
<dbReference type="GO" id="GO:0003677">
    <property type="term" value="F:DNA binding"/>
    <property type="evidence" value="ECO:0007669"/>
    <property type="project" value="UniProtKB-KW"/>
</dbReference>
<name>A0A5M3XG46_9ACTN</name>
<evidence type="ECO:0000256" key="1">
    <source>
        <dbReference type="SAM" id="MobiDB-lite"/>
    </source>
</evidence>
<dbReference type="Gene3D" id="2.40.50.140">
    <property type="entry name" value="Nucleic acid-binding proteins"/>
    <property type="match status" value="1"/>
</dbReference>